<sequence>MRKTINSWVEDKTNDKIKNLFSPGSLNSLTRLVLTNAIYFKGDWVKQFNKNETRSEDFRVNQNQKVKVPMMKMTDENAEFNYVQTDNLQILEMFYEGEELSMTVLLPKNDDLKSLEDLLSVENLEQWQGELEKQRVDVYLPKFTFDSKYSLGENLQEMGMSSAFIPPSKPGGADFSGISGQKDLYIDLIIHQAFVDVNEEGTEAAAATGISFTTESAEPTVVPEFRADHPFIFFIQSQGTENILFMGKVVNPAT</sequence>
<dbReference type="AlphaFoldDB" id="A0A1F7RCR9"/>
<dbReference type="Gene3D" id="2.30.39.10">
    <property type="entry name" value="Alpha-1-antitrypsin, domain 1"/>
    <property type="match status" value="1"/>
</dbReference>
<dbReference type="Gene3D" id="3.30.497.10">
    <property type="entry name" value="Antithrombin, subunit I, domain 2"/>
    <property type="match status" value="1"/>
</dbReference>
<comment type="caution">
    <text evidence="3">The sequence shown here is derived from an EMBL/GenBank/DDBJ whole genome shotgun (WGS) entry which is preliminary data.</text>
</comment>
<name>A0A1F7RCR9_9BACT</name>
<evidence type="ECO:0000313" key="3">
    <source>
        <dbReference type="EMBL" id="OGL38754.1"/>
    </source>
</evidence>
<dbReference type="InterPro" id="IPR000215">
    <property type="entry name" value="Serpin_fam"/>
</dbReference>
<reference evidence="3 4" key="1">
    <citation type="journal article" date="2016" name="Nat. Commun.">
        <title>Thousands of microbial genomes shed light on interconnected biogeochemical processes in an aquifer system.</title>
        <authorList>
            <person name="Anantharaman K."/>
            <person name="Brown C.T."/>
            <person name="Hug L.A."/>
            <person name="Sharon I."/>
            <person name="Castelle C.J."/>
            <person name="Probst A.J."/>
            <person name="Thomas B.C."/>
            <person name="Singh A."/>
            <person name="Wilkins M.J."/>
            <person name="Karaoz U."/>
            <person name="Brodie E.L."/>
            <person name="Williams K.H."/>
            <person name="Hubbard S.S."/>
            <person name="Banfield J.F."/>
        </authorList>
    </citation>
    <scope>NUCLEOTIDE SEQUENCE [LARGE SCALE GENOMIC DNA]</scope>
</reference>
<dbReference type="InterPro" id="IPR042178">
    <property type="entry name" value="Serpin_sf_1"/>
</dbReference>
<dbReference type="EMBL" id="MGDB01000138">
    <property type="protein sequence ID" value="OGL38754.1"/>
    <property type="molecule type" value="Genomic_DNA"/>
</dbReference>
<dbReference type="InterPro" id="IPR042185">
    <property type="entry name" value="Serpin_sf_2"/>
</dbReference>
<dbReference type="Gene3D" id="2.10.310.10">
    <property type="entry name" value="Serpins superfamily"/>
    <property type="match status" value="1"/>
</dbReference>
<gene>
    <name evidence="3" type="ORF">A2042_09755</name>
</gene>
<comment type="similarity">
    <text evidence="1">Belongs to the serpin family.</text>
</comment>
<dbReference type="SMART" id="SM00093">
    <property type="entry name" value="SERPIN"/>
    <property type="match status" value="1"/>
</dbReference>
<dbReference type="InterPro" id="IPR036186">
    <property type="entry name" value="Serpin_sf"/>
</dbReference>
<protein>
    <recommendedName>
        <fullName evidence="2">Serpin domain-containing protein</fullName>
    </recommendedName>
</protein>
<proteinExistence type="inferred from homology"/>
<accession>A0A1F7RCR9</accession>
<dbReference type="FunFam" id="2.10.310.10:FF:000001">
    <property type="entry name" value="Serpin family A member 1"/>
    <property type="match status" value="1"/>
</dbReference>
<feature type="domain" description="Serpin" evidence="2">
    <location>
        <begin position="1"/>
        <end position="252"/>
    </location>
</feature>
<dbReference type="CDD" id="cd19590">
    <property type="entry name" value="serpin_thermopin-like"/>
    <property type="match status" value="1"/>
</dbReference>
<evidence type="ECO:0000259" key="2">
    <source>
        <dbReference type="SMART" id="SM00093"/>
    </source>
</evidence>
<dbReference type="GO" id="GO:0005615">
    <property type="term" value="C:extracellular space"/>
    <property type="evidence" value="ECO:0007669"/>
    <property type="project" value="InterPro"/>
</dbReference>
<dbReference type="Pfam" id="PF00079">
    <property type="entry name" value="Serpin"/>
    <property type="match status" value="1"/>
</dbReference>
<dbReference type="Proteomes" id="UP000178526">
    <property type="component" value="Unassembled WGS sequence"/>
</dbReference>
<dbReference type="PROSITE" id="PS00284">
    <property type="entry name" value="SERPIN"/>
    <property type="match status" value="1"/>
</dbReference>
<dbReference type="GO" id="GO:0004867">
    <property type="term" value="F:serine-type endopeptidase inhibitor activity"/>
    <property type="evidence" value="ECO:0007669"/>
    <property type="project" value="InterPro"/>
</dbReference>
<dbReference type="InterPro" id="IPR023796">
    <property type="entry name" value="Serpin_dom"/>
</dbReference>
<evidence type="ECO:0000313" key="4">
    <source>
        <dbReference type="Proteomes" id="UP000178526"/>
    </source>
</evidence>
<dbReference type="PANTHER" id="PTHR11461">
    <property type="entry name" value="SERINE PROTEASE INHIBITOR, SERPIN"/>
    <property type="match status" value="1"/>
</dbReference>
<dbReference type="PANTHER" id="PTHR11461:SF211">
    <property type="entry name" value="GH10112P-RELATED"/>
    <property type="match status" value="1"/>
</dbReference>
<organism evidence="3 4">
    <name type="scientific">Candidatus Schekmanbacteria bacterium GWA2_38_11</name>
    <dbReference type="NCBI Taxonomy" id="1817876"/>
    <lineage>
        <taxon>Bacteria</taxon>
        <taxon>Candidatus Schekmaniibacteriota</taxon>
    </lineage>
</organism>
<evidence type="ECO:0000256" key="1">
    <source>
        <dbReference type="RuleBase" id="RU000411"/>
    </source>
</evidence>
<dbReference type="SUPFAM" id="SSF56574">
    <property type="entry name" value="Serpins"/>
    <property type="match status" value="1"/>
</dbReference>
<dbReference type="InterPro" id="IPR023795">
    <property type="entry name" value="Serpin_CS"/>
</dbReference>